<sequence length="1373" mass="150085">MWLRIFLLFFILGFIDIGYTNAIKSSFSSRFGSSRTSSSHRISKPTLSSGGHHPSGGHISSSSDHGKISSINSKPLNTGHMTGSTVTHQQSHKDINTPFLHGEGGGATKPKTDVNHQTSNIGFSTNAKPPSPYAPSAPIIPIHDSKPLFSSAPPQAPSFGQPGTRVNQGAGMPIHQSPIGFKPEVYPNNNSPIGFKPSVYPNNNFGSQSSHPLNPPYPSHSMPYPSQTIPHSNPGSPYIPPMSQQPFGGHSMNYPQGHAPFPVTHNYPLQSGVPHYPNMQTGHPMNNHYAPGGYAPGPALYPQQQGQYLAQPAAQPYIPGQTVLMVPGQQSSGRGFGDMIKEALVFSTINAGVNRLINPHQHYYEPRPSGTEGSTGGSTGTTTHITYNNQYFNNYPANGTMDPQNMGSPNPMYNPTGSNPQQNPALPMTNTGVYYPPSNIPSVSDGNNARLPNQLGVTGVSMKNDPNLYVQGNDSNKQVNNTIANTADIYQYFISDNDLYKISEDLFAQEKHNVSKYIVINLQARSKPGNITDVAERPLLYVEPEVYNILTIKFIRMLYDNYERNSSKKESRTFEKRMEENLFLDTILNTNVMHIAMKWLSARGFIDPDDFERKDILRHIWFTQFSGTSSGFERVFASEIYGDTDILGVQDWIYFDHEESSKNIDYMGYVDKMDLGNKASLVKLNFKMNGIIRPNVTIFVGTTPELEMALYTICFYARPNNLCPVSLGNTTQDTNTKSSGWDLEVIMIIRRTLIVSIVIFLIHDTEEARKSGGRKSGWGWGSHSSVRTTPRPQQSRPQNTRSGSTPDKIGWNVPQTNNRQTSSNTASKPSAPSLDQNVASKTSATNLQSGYNPSGGYPRQGQQFGSQQSPPNPYNAGHNPSAGQGYNPSVGGYNSGYNPGYNHGYPGQGQSYNSPNMGQPYNPMGHGYNPSHNQPFNPSYGQSYNPSFGQAPQQTILLPSSQPYKPGIGQIAKEAFVFAGVSAGVNAAVSRILPGGIYGHSGGGGGGSSSGVVPATSHTQITYNNYYNNQSIPTQTAGEAQPAASPPAASPPAENAASVPSADPSAVKPLQNTETNANNNASPPGTDGKSSSQNTPESSNNPNPLGFVTPNEDIKKLSEELFSQDVNNAFKHITIKLQGQKKDDSVTDDASDPLLDVKPEAYEISTIKSVIDLHNNYEMDVKVKENLTPEKREKESQLLDNFLKTDVLQNAMKFLASKGYIPDDPYEFKDTLKRIWFSQFKRIDGDASSSGFETVYLAEQFDSDIIGLHNWIYYAKQEAEKKIDYLGYIKELTFGDKAAIVKVRSKLNGFVQPVTSLFVGTSPELEMALYTVCFFARPNIACPMSFGGTDFVIIANRVNYFGKDILVSAYPEI</sequence>
<dbReference type="GO" id="GO:0016829">
    <property type="term" value="F:lyase activity"/>
    <property type="evidence" value="ECO:0007669"/>
    <property type="project" value="UniProtKB-KW"/>
</dbReference>
<keyword evidence="9 11" id="KW-0464">Manganese</keyword>
<dbReference type="PANTHER" id="PTHR12439:SF42">
    <property type="entry name" value="ENDORIBONUCLEASE-RELATED"/>
    <property type="match status" value="1"/>
</dbReference>
<evidence type="ECO:0000259" key="13">
    <source>
        <dbReference type="PROSITE" id="PS51959"/>
    </source>
</evidence>
<evidence type="ECO:0000256" key="5">
    <source>
        <dbReference type="ARBA" id="ARBA00022723"/>
    </source>
</evidence>
<feature type="compositionally biased region" description="Low complexity" evidence="12">
    <location>
        <begin position="860"/>
        <end position="869"/>
    </location>
</feature>
<dbReference type="GO" id="GO:0046872">
    <property type="term" value="F:metal ion binding"/>
    <property type="evidence" value="ECO:0007669"/>
    <property type="project" value="UniProtKB-UniRule"/>
</dbReference>
<organism evidence="14 15">
    <name type="scientific">Vespula vulgaris</name>
    <name type="common">Yellow jacket</name>
    <name type="synonym">Wasp</name>
    <dbReference type="NCBI Taxonomy" id="7454"/>
    <lineage>
        <taxon>Eukaryota</taxon>
        <taxon>Metazoa</taxon>
        <taxon>Ecdysozoa</taxon>
        <taxon>Arthropoda</taxon>
        <taxon>Hexapoda</taxon>
        <taxon>Insecta</taxon>
        <taxon>Pterygota</taxon>
        <taxon>Neoptera</taxon>
        <taxon>Endopterygota</taxon>
        <taxon>Hymenoptera</taxon>
        <taxon>Apocrita</taxon>
        <taxon>Aculeata</taxon>
        <taxon>Vespoidea</taxon>
        <taxon>Vespidae</taxon>
        <taxon>Vespinae</taxon>
        <taxon>Vespula</taxon>
    </lineage>
</organism>
<feature type="region of interest" description="Disordered" evidence="12">
    <location>
        <begin position="29"/>
        <end position="91"/>
    </location>
</feature>
<evidence type="ECO:0000256" key="12">
    <source>
        <dbReference type="SAM" id="MobiDB-lite"/>
    </source>
</evidence>
<dbReference type="GO" id="GO:0003723">
    <property type="term" value="F:RNA binding"/>
    <property type="evidence" value="ECO:0007669"/>
    <property type="project" value="UniProtKB-UniRule"/>
</dbReference>
<feature type="chain" id="PRO_5033106549" description="EndoU domain-containing protein" evidence="11">
    <location>
        <begin position="23"/>
        <end position="1373"/>
    </location>
</feature>
<feature type="region of interest" description="Disordered" evidence="12">
    <location>
        <begin position="770"/>
        <end position="936"/>
    </location>
</feature>
<keyword evidence="8 11" id="KW-0694">RNA-binding</keyword>
<dbReference type="GO" id="GO:0004521">
    <property type="term" value="F:RNA endonuclease activity"/>
    <property type="evidence" value="ECO:0007669"/>
    <property type="project" value="UniProtKB-UniRule"/>
</dbReference>
<keyword evidence="7 11" id="KW-0378">Hydrolase</keyword>
<evidence type="ECO:0000256" key="4">
    <source>
        <dbReference type="ARBA" id="ARBA00022722"/>
    </source>
</evidence>
<feature type="domain" description="EndoU" evidence="13">
    <location>
        <begin position="495"/>
        <end position="758"/>
    </location>
</feature>
<comment type="cofactor">
    <cofactor evidence="1 11">
        <name>Mn(2+)</name>
        <dbReference type="ChEBI" id="CHEBI:29035"/>
    </cofactor>
</comment>
<comment type="similarity">
    <text evidence="2 11">Belongs to the ENDOU family.</text>
</comment>
<dbReference type="InterPro" id="IPR039787">
    <property type="entry name" value="ENDOU"/>
</dbReference>
<keyword evidence="4 11" id="KW-0540">Nuclease</keyword>
<feature type="compositionally biased region" description="Low complexity" evidence="12">
    <location>
        <begin position="1051"/>
        <end position="1067"/>
    </location>
</feature>
<evidence type="ECO:0000256" key="6">
    <source>
        <dbReference type="ARBA" id="ARBA00022759"/>
    </source>
</evidence>
<evidence type="ECO:0000256" key="9">
    <source>
        <dbReference type="ARBA" id="ARBA00023211"/>
    </source>
</evidence>
<keyword evidence="11" id="KW-0732">Signal</keyword>
<comment type="subunit">
    <text evidence="3 11">Monomer.</text>
</comment>
<reference evidence="14" key="1">
    <citation type="journal article" date="2020" name="G3 (Bethesda)">
        <title>High-Quality Assemblies for Three Invasive Social Wasps from the &lt;i&gt;Vespula&lt;/i&gt; Genus.</title>
        <authorList>
            <person name="Harrop T.W.R."/>
            <person name="Guhlin J."/>
            <person name="McLaughlin G.M."/>
            <person name="Permina E."/>
            <person name="Stockwell P."/>
            <person name="Gilligan J."/>
            <person name="Le Lec M.F."/>
            <person name="Gruber M.A.M."/>
            <person name="Quinn O."/>
            <person name="Lovegrove M."/>
            <person name="Duncan E.J."/>
            <person name="Remnant E.J."/>
            <person name="Van Eeckhoven J."/>
            <person name="Graham B."/>
            <person name="Knapp R.A."/>
            <person name="Langford K.W."/>
            <person name="Kronenberg Z."/>
            <person name="Press M.O."/>
            <person name="Eacker S.M."/>
            <person name="Wilson-Rankin E.E."/>
            <person name="Purcell J."/>
            <person name="Lester P.J."/>
            <person name="Dearden P.K."/>
        </authorList>
    </citation>
    <scope>NUCLEOTIDE SEQUENCE</scope>
    <source>
        <strain evidence="14">Marl-1</strain>
    </source>
</reference>
<evidence type="ECO:0000256" key="1">
    <source>
        <dbReference type="ARBA" id="ARBA00001936"/>
    </source>
</evidence>
<evidence type="ECO:0000256" key="2">
    <source>
        <dbReference type="ARBA" id="ARBA00010168"/>
    </source>
</evidence>
<feature type="signal peptide" evidence="11">
    <location>
        <begin position="1"/>
        <end position="22"/>
    </location>
</feature>
<dbReference type="SUPFAM" id="SSF142877">
    <property type="entry name" value="EndoU-like"/>
    <property type="match status" value="2"/>
</dbReference>
<dbReference type="PROSITE" id="PS51959">
    <property type="entry name" value="ENDOU"/>
    <property type="match status" value="2"/>
</dbReference>
<feature type="domain" description="EndoU" evidence="13">
    <location>
        <begin position="1110"/>
        <end position="1373"/>
    </location>
</feature>
<keyword evidence="6 11" id="KW-0255">Endonuclease</keyword>
<evidence type="ECO:0000256" key="8">
    <source>
        <dbReference type="ARBA" id="ARBA00022884"/>
    </source>
</evidence>
<evidence type="ECO:0000313" key="14">
    <source>
        <dbReference type="EMBL" id="KAF7385059.1"/>
    </source>
</evidence>
<dbReference type="GO" id="GO:0016787">
    <property type="term" value="F:hydrolase activity"/>
    <property type="evidence" value="ECO:0007669"/>
    <property type="project" value="UniProtKB-KW"/>
</dbReference>
<feature type="compositionally biased region" description="Low complexity" evidence="12">
    <location>
        <begin position="48"/>
        <end position="73"/>
    </location>
</feature>
<dbReference type="InterPro" id="IPR018998">
    <property type="entry name" value="EndoU_C"/>
</dbReference>
<comment type="caution">
    <text evidence="14">The sequence shown here is derived from an EMBL/GenBank/DDBJ whole genome shotgun (WGS) entry which is preliminary data.</text>
</comment>
<feature type="compositionally biased region" description="Polar residues" evidence="12">
    <location>
        <begin position="786"/>
        <end position="805"/>
    </location>
</feature>
<name>A0A834JAZ1_VESVU</name>
<keyword evidence="10" id="KW-0456">Lyase</keyword>
<gene>
    <name evidence="14" type="ORF">HZH66_012145</name>
</gene>
<proteinExistence type="inferred from homology"/>
<dbReference type="EMBL" id="JACSEA010000015">
    <property type="protein sequence ID" value="KAF7385059.1"/>
    <property type="molecule type" value="Genomic_DNA"/>
</dbReference>
<dbReference type="PANTHER" id="PTHR12439">
    <property type="entry name" value="PLACENTAL PROTEIN 11-RELATED"/>
    <property type="match status" value="1"/>
</dbReference>
<dbReference type="InterPro" id="IPR037227">
    <property type="entry name" value="EndoU-like"/>
</dbReference>
<accession>A0A834JAZ1</accession>
<feature type="region of interest" description="Disordered" evidence="12">
    <location>
        <begin position="1032"/>
        <end position="1110"/>
    </location>
</feature>
<evidence type="ECO:0000256" key="10">
    <source>
        <dbReference type="ARBA" id="ARBA00023239"/>
    </source>
</evidence>
<evidence type="ECO:0000313" key="15">
    <source>
        <dbReference type="Proteomes" id="UP000614350"/>
    </source>
</evidence>
<feature type="compositionally biased region" description="Polar residues" evidence="12">
    <location>
        <begin position="74"/>
        <end position="89"/>
    </location>
</feature>
<evidence type="ECO:0000256" key="11">
    <source>
        <dbReference type="RuleBase" id="RU367085"/>
    </source>
</evidence>
<feature type="compositionally biased region" description="Polar residues" evidence="12">
    <location>
        <begin position="1070"/>
        <end position="1103"/>
    </location>
</feature>
<evidence type="ECO:0000256" key="3">
    <source>
        <dbReference type="ARBA" id="ARBA00011245"/>
    </source>
</evidence>
<feature type="region of interest" description="Disordered" evidence="12">
    <location>
        <begin position="123"/>
        <end position="183"/>
    </location>
</feature>
<feature type="compositionally biased region" description="Polar residues" evidence="12">
    <location>
        <begin position="813"/>
        <end position="852"/>
    </location>
</feature>
<dbReference type="CDD" id="cd21159">
    <property type="entry name" value="XendoU"/>
    <property type="match status" value="2"/>
</dbReference>
<dbReference type="Pfam" id="PF09412">
    <property type="entry name" value="XendoU"/>
    <property type="match status" value="2"/>
</dbReference>
<feature type="compositionally biased region" description="Low complexity" evidence="12">
    <location>
        <begin position="891"/>
        <end position="910"/>
    </location>
</feature>
<keyword evidence="5 11" id="KW-0479">Metal-binding</keyword>
<keyword evidence="15" id="KW-1185">Reference proteome</keyword>
<evidence type="ECO:0000256" key="7">
    <source>
        <dbReference type="ARBA" id="ARBA00022801"/>
    </source>
</evidence>
<protein>
    <recommendedName>
        <fullName evidence="13">EndoU domain-containing protein</fullName>
    </recommendedName>
</protein>
<feature type="compositionally biased region" description="Low complexity" evidence="12">
    <location>
        <begin position="29"/>
        <end position="40"/>
    </location>
</feature>
<dbReference type="Proteomes" id="UP000614350">
    <property type="component" value="Unassembled WGS sequence"/>
</dbReference>